<dbReference type="Proteomes" id="UP001589788">
    <property type="component" value="Unassembled WGS sequence"/>
</dbReference>
<sequence>MVDDDDRVDPKGSQRGPRRVGPPEPGRRRAQGLAVLPLLAAASLVGLHAGARPTTALADQQSPEPAASDGTAATVERLLAEARAMASRTVTFDGAGPQTVQLGDATLLQRALALPGLTPNERAELESVPTAAFVSPTPPAGAGSLVPGATPEAVHASPDDAGAQNIVLNEYAGCTTPLGIVSSLDVANGYSVSGKVITNVAPPYEDPKTALGFSSISPVTDQVYGGDGQTEVESVFTWIAGIGIPPFVQSNTYRIAFLVHGDRQSSKQVQLDCNGFGS</sequence>
<evidence type="ECO:0000256" key="1">
    <source>
        <dbReference type="SAM" id="MobiDB-lite"/>
    </source>
</evidence>
<evidence type="ECO:0000313" key="3">
    <source>
        <dbReference type="Proteomes" id="UP001589788"/>
    </source>
</evidence>
<dbReference type="RefSeq" id="WP_377788755.1">
    <property type="nucleotide sequence ID" value="NZ_JBHLYQ010000034.1"/>
</dbReference>
<reference evidence="2 3" key="1">
    <citation type="submission" date="2024-09" db="EMBL/GenBank/DDBJ databases">
        <authorList>
            <person name="Sun Q."/>
            <person name="Mori K."/>
        </authorList>
    </citation>
    <scope>NUCLEOTIDE SEQUENCE [LARGE SCALE GENOMIC DNA]</scope>
    <source>
        <strain evidence="2 3">JCM 15389</strain>
    </source>
</reference>
<dbReference type="EMBL" id="JBHLYQ010000034">
    <property type="protein sequence ID" value="MFC0081504.1"/>
    <property type="molecule type" value="Genomic_DNA"/>
</dbReference>
<evidence type="ECO:0000313" key="2">
    <source>
        <dbReference type="EMBL" id="MFC0081504.1"/>
    </source>
</evidence>
<feature type="region of interest" description="Disordered" evidence="1">
    <location>
        <begin position="1"/>
        <end position="31"/>
    </location>
</feature>
<comment type="caution">
    <text evidence="2">The sequence shown here is derived from an EMBL/GenBank/DDBJ whole genome shotgun (WGS) entry which is preliminary data.</text>
</comment>
<accession>A0ABV6C1D0</accession>
<organism evidence="2 3">
    <name type="scientific">Aciditerrimonas ferrireducens</name>
    <dbReference type="NCBI Taxonomy" id="667306"/>
    <lineage>
        <taxon>Bacteria</taxon>
        <taxon>Bacillati</taxon>
        <taxon>Actinomycetota</taxon>
        <taxon>Acidimicrobiia</taxon>
        <taxon>Acidimicrobiales</taxon>
        <taxon>Acidimicrobiaceae</taxon>
        <taxon>Aciditerrimonas</taxon>
    </lineage>
</organism>
<gene>
    <name evidence="2" type="ORF">ACFFRE_04985</name>
</gene>
<keyword evidence="3" id="KW-1185">Reference proteome</keyword>
<protein>
    <submittedName>
        <fullName evidence="2">Uncharacterized protein</fullName>
    </submittedName>
</protein>
<name>A0ABV6C1D0_9ACTN</name>
<proteinExistence type="predicted"/>